<sequence>MIPCFDVSHLPSSASFYSAVFQPLGIHYISPDTQTAAYVASYGTSSGSLSAPVFQIRETRSSPVSVPLKLSRALFSAPSPVAVTGFRSAALRANPALLLVPGPTTTTAQSGDGHRVAVTDLDGNTMEVVYQPPPSYPPSYAGSTVRTTQSTHEEVSRILDWNYDVAASESRSRSGPSTAEPSAVTFAMTSQASQFSGNEPYTILRRSVTTSFIETSPSLHADPAAAPAPSQAPAPSPPSSSSSLQTSTVVGSILGAAVGAAAGAALTYGMLRKERARAPLQEFDGTAPTPPFQRRATFPDQYPEHHGAGRYVEVERTVEKIRYPEHYPTFPENRVPSQYMAKHSQSQAGSRDGDDLYDDARSRHSPRYQLERASTVRPSSQVAVPRAAQLMLTDYEHQSNAGSRLSIAGNSAVPRTVVPEPESYETGTYVSARSVGTQSTVRPPPPTVETELAFRSKAPSVVPSRAPTKAPSKAPTIAPSQAPANAPSRAPTVAPSRAPTKAASQAPTYVPSKAPTKAPSRAPTVVRTPTIVRAPKANPVFAYPPATRAPTYMPAANRIPAPKSGIGSSHASWEDDAVSVAPSDSISCIGSRTGRRQYH</sequence>
<dbReference type="Proteomes" id="UP000639643">
    <property type="component" value="Unassembled WGS sequence"/>
</dbReference>
<accession>A0A8H6JKX2</accession>
<feature type="compositionally biased region" description="Basic and acidic residues" evidence="1">
    <location>
        <begin position="351"/>
        <end position="361"/>
    </location>
</feature>
<dbReference type="PANTHER" id="PTHR35006:SF3">
    <property type="entry name" value="GLYOXALASE FAMILY PROTEIN (AFU_ORTHOLOGUE AFUA_3G06020)"/>
    <property type="match status" value="1"/>
</dbReference>
<keyword evidence="3" id="KW-1185">Reference proteome</keyword>
<name>A0A8H6JKX2_9PEZI</name>
<protein>
    <submittedName>
        <fullName evidence="2">Cystathionine gamma-synthase protein</fullName>
    </submittedName>
</protein>
<feature type="region of interest" description="Disordered" evidence="1">
    <location>
        <begin position="218"/>
        <end position="245"/>
    </location>
</feature>
<reference evidence="2" key="1">
    <citation type="journal article" date="2020" name="Phytopathology">
        <title>Genome Sequence Resources of Colletotrichum truncatum, C. plurivorum, C. musicola, and C. sojae: Four Species Pathogenic to Soybean (Glycine max).</title>
        <authorList>
            <person name="Rogerio F."/>
            <person name="Boufleur T.R."/>
            <person name="Ciampi-Guillardi M."/>
            <person name="Sukno S.A."/>
            <person name="Thon M.R."/>
            <person name="Massola Junior N.S."/>
            <person name="Baroncelli R."/>
        </authorList>
    </citation>
    <scope>NUCLEOTIDE SEQUENCE</scope>
    <source>
        <strain evidence="2">LFN0074</strain>
    </source>
</reference>
<evidence type="ECO:0000256" key="1">
    <source>
        <dbReference type="SAM" id="MobiDB-lite"/>
    </source>
</evidence>
<gene>
    <name evidence="2" type="ORF">CMUS01_12560</name>
</gene>
<dbReference type="InterPro" id="IPR029068">
    <property type="entry name" value="Glyas_Bleomycin-R_OHBP_Dase"/>
</dbReference>
<organism evidence="2 3">
    <name type="scientific">Colletotrichum musicola</name>
    <dbReference type="NCBI Taxonomy" id="2175873"/>
    <lineage>
        <taxon>Eukaryota</taxon>
        <taxon>Fungi</taxon>
        <taxon>Dikarya</taxon>
        <taxon>Ascomycota</taxon>
        <taxon>Pezizomycotina</taxon>
        <taxon>Sordariomycetes</taxon>
        <taxon>Hypocreomycetidae</taxon>
        <taxon>Glomerellales</taxon>
        <taxon>Glomerellaceae</taxon>
        <taxon>Colletotrichum</taxon>
        <taxon>Colletotrichum orchidearum species complex</taxon>
    </lineage>
</organism>
<feature type="compositionally biased region" description="Low complexity" evidence="1">
    <location>
        <begin position="218"/>
        <end position="229"/>
    </location>
</feature>
<dbReference type="OrthoDB" id="10249419at2759"/>
<feature type="region of interest" description="Disordered" evidence="1">
    <location>
        <begin position="280"/>
        <end position="310"/>
    </location>
</feature>
<feature type="region of interest" description="Disordered" evidence="1">
    <location>
        <begin position="134"/>
        <end position="153"/>
    </location>
</feature>
<dbReference type="Gene3D" id="3.10.180.10">
    <property type="entry name" value="2,3-Dihydroxybiphenyl 1,2-Dioxygenase, domain 1"/>
    <property type="match status" value="1"/>
</dbReference>
<feature type="compositionally biased region" description="Polar residues" evidence="1">
    <location>
        <begin position="425"/>
        <end position="441"/>
    </location>
</feature>
<comment type="caution">
    <text evidence="2">The sequence shown here is derived from an EMBL/GenBank/DDBJ whole genome shotgun (WGS) entry which is preliminary data.</text>
</comment>
<dbReference type="AlphaFoldDB" id="A0A8H6JKX2"/>
<evidence type="ECO:0000313" key="3">
    <source>
        <dbReference type="Proteomes" id="UP000639643"/>
    </source>
</evidence>
<proteinExistence type="predicted"/>
<feature type="compositionally biased region" description="Polar residues" evidence="1">
    <location>
        <begin position="141"/>
        <end position="150"/>
    </location>
</feature>
<dbReference type="EMBL" id="WIGM01000716">
    <property type="protein sequence ID" value="KAF6814885.1"/>
    <property type="molecule type" value="Genomic_DNA"/>
</dbReference>
<evidence type="ECO:0000313" key="2">
    <source>
        <dbReference type="EMBL" id="KAF6814885.1"/>
    </source>
</evidence>
<feature type="region of interest" description="Disordered" evidence="1">
    <location>
        <begin position="580"/>
        <end position="599"/>
    </location>
</feature>
<feature type="region of interest" description="Disordered" evidence="1">
    <location>
        <begin position="325"/>
        <end position="361"/>
    </location>
</feature>
<dbReference type="PANTHER" id="PTHR35006">
    <property type="entry name" value="GLYOXALASE FAMILY PROTEIN (AFU_ORTHOLOGUE AFUA_5G14830)"/>
    <property type="match status" value="1"/>
</dbReference>
<feature type="region of interest" description="Disordered" evidence="1">
    <location>
        <begin position="418"/>
        <end position="524"/>
    </location>
</feature>